<dbReference type="Pfam" id="PF00636">
    <property type="entry name" value="Ribonuclease_3"/>
    <property type="match status" value="1"/>
</dbReference>
<dbReference type="Proteomes" id="UP000664534">
    <property type="component" value="Unassembled WGS sequence"/>
</dbReference>
<dbReference type="GO" id="GO:0004525">
    <property type="term" value="F:ribonuclease III activity"/>
    <property type="evidence" value="ECO:0007669"/>
    <property type="project" value="InterPro"/>
</dbReference>
<dbReference type="GO" id="GO:0003723">
    <property type="term" value="F:RNA binding"/>
    <property type="evidence" value="ECO:0007669"/>
    <property type="project" value="UniProtKB-KW"/>
</dbReference>
<name>A0A8H3FYB9_9LECA</name>
<reference evidence="4" key="1">
    <citation type="submission" date="2021-03" db="EMBL/GenBank/DDBJ databases">
        <authorList>
            <person name="Tagirdzhanova G."/>
        </authorList>
    </citation>
    <scope>NUCLEOTIDE SEQUENCE</scope>
</reference>
<feature type="domain" description="RNase III" evidence="3">
    <location>
        <begin position="161"/>
        <end position="281"/>
    </location>
</feature>
<accession>A0A8H3FYB9</accession>
<dbReference type="SUPFAM" id="SSF54768">
    <property type="entry name" value="dsRNA-binding domain-like"/>
    <property type="match status" value="1"/>
</dbReference>
<feature type="compositionally biased region" description="Polar residues" evidence="2">
    <location>
        <begin position="40"/>
        <end position="58"/>
    </location>
</feature>
<gene>
    <name evidence="4" type="ORF">IMSHALPRED_008579</name>
</gene>
<organism evidence="4 5">
    <name type="scientific">Imshaugia aleurites</name>
    <dbReference type="NCBI Taxonomy" id="172621"/>
    <lineage>
        <taxon>Eukaryota</taxon>
        <taxon>Fungi</taxon>
        <taxon>Dikarya</taxon>
        <taxon>Ascomycota</taxon>
        <taxon>Pezizomycotina</taxon>
        <taxon>Lecanoromycetes</taxon>
        <taxon>OSLEUM clade</taxon>
        <taxon>Lecanoromycetidae</taxon>
        <taxon>Lecanorales</taxon>
        <taxon>Lecanorineae</taxon>
        <taxon>Parmeliaceae</taxon>
        <taxon>Imshaugia</taxon>
    </lineage>
</organism>
<dbReference type="PROSITE" id="PS00517">
    <property type="entry name" value="RNASE_3_1"/>
    <property type="match status" value="1"/>
</dbReference>
<dbReference type="PROSITE" id="PS50142">
    <property type="entry name" value="RNASE_3_2"/>
    <property type="match status" value="1"/>
</dbReference>
<comment type="caution">
    <text evidence="4">The sequence shown here is derived from an EMBL/GenBank/DDBJ whole genome shotgun (WGS) entry which is preliminary data.</text>
</comment>
<dbReference type="OrthoDB" id="2392202at2759"/>
<evidence type="ECO:0000256" key="2">
    <source>
        <dbReference type="SAM" id="MobiDB-lite"/>
    </source>
</evidence>
<evidence type="ECO:0000313" key="4">
    <source>
        <dbReference type="EMBL" id="CAF9931277.1"/>
    </source>
</evidence>
<dbReference type="GO" id="GO:0006369">
    <property type="term" value="P:termination of RNA polymerase II transcription"/>
    <property type="evidence" value="ECO:0007669"/>
    <property type="project" value="TreeGrafter"/>
</dbReference>
<feature type="compositionally biased region" description="Basic and acidic residues" evidence="2">
    <location>
        <begin position="398"/>
        <end position="411"/>
    </location>
</feature>
<evidence type="ECO:0000256" key="1">
    <source>
        <dbReference type="ARBA" id="ARBA00022884"/>
    </source>
</evidence>
<protein>
    <recommendedName>
        <fullName evidence="3">RNase III domain-containing protein</fullName>
    </recommendedName>
</protein>
<feature type="compositionally biased region" description="Polar residues" evidence="2">
    <location>
        <begin position="121"/>
        <end position="132"/>
    </location>
</feature>
<dbReference type="CDD" id="cd00593">
    <property type="entry name" value="RIBOc"/>
    <property type="match status" value="1"/>
</dbReference>
<dbReference type="Gene3D" id="3.30.160.20">
    <property type="match status" value="1"/>
</dbReference>
<evidence type="ECO:0000259" key="3">
    <source>
        <dbReference type="PROSITE" id="PS50142"/>
    </source>
</evidence>
<dbReference type="EMBL" id="CAJPDT010000060">
    <property type="protein sequence ID" value="CAF9931277.1"/>
    <property type="molecule type" value="Genomic_DNA"/>
</dbReference>
<dbReference type="SUPFAM" id="SSF69065">
    <property type="entry name" value="RNase III domain-like"/>
    <property type="match status" value="1"/>
</dbReference>
<sequence length="427" mass="46870">MGKKRSHDAAGASVDASRKKQKHSVSSSDTSLLSGPASSQLSQKTLSQISESQNNTRDPISERFPDTNREAHHHPQQTSKSPQAQGRDPQLLGNPLHLKPSNVNGEYASLGKALNFRVQHRPSSSEPTQPHPSSEPAKASIKFPPYNGHPSTLPPLPPIPDKALESVAFTHPGSLSCDTTSKVNMSYDRLEFLGDAYIELMATRVIFPRFPRLSAGRLSQQREMLVKNETLAEYALAYGFDDKAKLPRTYNTPGKDGRKLWLKTLGDIFEAFVAAVIISDPDQGFQVAEAWLAALWESKLGSQKREDTETVDLKAKMHLATKIMGKGIKIHYRDEAPPVEIRQEGKLIFQVGVYLTGWGWEDQHLGSGKGLKRQEAGQKAAADALMNPLTAQVASVKRDFDAQLESERSLQDEAEEDKGGSGGGLHH</sequence>
<dbReference type="Gene3D" id="1.10.1520.10">
    <property type="entry name" value="Ribonuclease III domain"/>
    <property type="match status" value="1"/>
</dbReference>
<feature type="region of interest" description="Disordered" evidence="2">
    <location>
        <begin position="119"/>
        <end position="159"/>
    </location>
</feature>
<keyword evidence="1" id="KW-0694">RNA-binding</keyword>
<dbReference type="GO" id="GO:0034475">
    <property type="term" value="P:U4 snRNA 3'-end processing"/>
    <property type="evidence" value="ECO:0007669"/>
    <property type="project" value="TreeGrafter"/>
</dbReference>
<keyword evidence="5" id="KW-1185">Reference proteome</keyword>
<dbReference type="SMART" id="SM00535">
    <property type="entry name" value="RIBOc"/>
    <property type="match status" value="1"/>
</dbReference>
<dbReference type="GO" id="GO:0006364">
    <property type="term" value="P:rRNA processing"/>
    <property type="evidence" value="ECO:0007669"/>
    <property type="project" value="TreeGrafter"/>
</dbReference>
<evidence type="ECO:0000313" key="5">
    <source>
        <dbReference type="Proteomes" id="UP000664534"/>
    </source>
</evidence>
<feature type="region of interest" description="Disordered" evidence="2">
    <location>
        <begin position="398"/>
        <end position="427"/>
    </location>
</feature>
<dbReference type="GO" id="GO:0005654">
    <property type="term" value="C:nucleoplasm"/>
    <property type="evidence" value="ECO:0007669"/>
    <property type="project" value="TreeGrafter"/>
</dbReference>
<dbReference type="AlphaFoldDB" id="A0A8H3FYB9"/>
<proteinExistence type="predicted"/>
<dbReference type="InterPro" id="IPR036389">
    <property type="entry name" value="RNase_III_sf"/>
</dbReference>
<feature type="region of interest" description="Disordered" evidence="2">
    <location>
        <begin position="1"/>
        <end position="104"/>
    </location>
</feature>
<dbReference type="InterPro" id="IPR000999">
    <property type="entry name" value="RNase_III_dom"/>
</dbReference>
<feature type="compositionally biased region" description="Low complexity" evidence="2">
    <location>
        <begin position="24"/>
        <end position="39"/>
    </location>
</feature>
<feature type="compositionally biased region" description="Basic and acidic residues" evidence="2">
    <location>
        <begin position="59"/>
        <end position="70"/>
    </location>
</feature>
<dbReference type="PANTHER" id="PTHR11207">
    <property type="entry name" value="RIBONUCLEASE III"/>
    <property type="match status" value="1"/>
</dbReference>
<dbReference type="PANTHER" id="PTHR11207:SF0">
    <property type="entry name" value="RIBONUCLEASE 3"/>
    <property type="match status" value="1"/>
</dbReference>